<accession>A0A8X8B8C3</accession>
<dbReference type="PANTHER" id="PTHR10788:SF130">
    <property type="entry name" value="ALPHA,ALPHA-TREHALOSE-PHOSPHATE SYNTHASE [UDP-FORMING] 1"/>
    <property type="match status" value="1"/>
</dbReference>
<dbReference type="GO" id="GO:0003825">
    <property type="term" value="F:alpha,alpha-trehalose-phosphate synthase (UDP-forming) activity"/>
    <property type="evidence" value="ECO:0007669"/>
    <property type="project" value="TreeGrafter"/>
</dbReference>
<dbReference type="GO" id="GO:0005829">
    <property type="term" value="C:cytosol"/>
    <property type="evidence" value="ECO:0007669"/>
    <property type="project" value="TreeGrafter"/>
</dbReference>
<evidence type="ECO:0000313" key="3">
    <source>
        <dbReference type="Proteomes" id="UP000886595"/>
    </source>
</evidence>
<dbReference type="AlphaFoldDB" id="A0A8X8B8C3"/>
<evidence type="ECO:0000313" key="2">
    <source>
        <dbReference type="EMBL" id="KAG2325930.1"/>
    </source>
</evidence>
<comment type="caution">
    <text evidence="2">The sequence shown here is derived from an EMBL/GenBank/DDBJ whole genome shotgun (WGS) entry which is preliminary data.</text>
</comment>
<dbReference type="EMBL" id="JAAMPC010000002">
    <property type="protein sequence ID" value="KAG2325930.1"/>
    <property type="molecule type" value="Genomic_DNA"/>
</dbReference>
<dbReference type="InterPro" id="IPR001830">
    <property type="entry name" value="Glyco_trans_20"/>
</dbReference>
<dbReference type="GO" id="GO:0004805">
    <property type="term" value="F:trehalose-phosphatase activity"/>
    <property type="evidence" value="ECO:0007669"/>
    <property type="project" value="TreeGrafter"/>
</dbReference>
<proteinExistence type="predicted"/>
<sequence>MSYEFVACREAKKGVLILSKFAVAAQSLGTEAILVNPWSIMEVAASIEQALKMSSEEREKRHRHNFHHVGTHIAQKMG</sequence>
<dbReference type="Pfam" id="PF00982">
    <property type="entry name" value="Glyco_transf_20"/>
    <property type="match status" value="1"/>
</dbReference>
<protein>
    <recommendedName>
        <fullName evidence="4">Trehalose-6-phosphate synthase</fullName>
    </recommendedName>
</protein>
<keyword evidence="3" id="KW-1185">Reference proteome</keyword>
<dbReference type="Gene3D" id="3.40.50.2000">
    <property type="entry name" value="Glycogen Phosphorylase B"/>
    <property type="match status" value="1"/>
</dbReference>
<feature type="compositionally biased region" description="Basic residues" evidence="1">
    <location>
        <begin position="60"/>
        <end position="70"/>
    </location>
</feature>
<organism evidence="2 3">
    <name type="scientific">Brassica carinata</name>
    <name type="common">Ethiopian mustard</name>
    <name type="synonym">Abyssinian cabbage</name>
    <dbReference type="NCBI Taxonomy" id="52824"/>
    <lineage>
        <taxon>Eukaryota</taxon>
        <taxon>Viridiplantae</taxon>
        <taxon>Streptophyta</taxon>
        <taxon>Embryophyta</taxon>
        <taxon>Tracheophyta</taxon>
        <taxon>Spermatophyta</taxon>
        <taxon>Magnoliopsida</taxon>
        <taxon>eudicotyledons</taxon>
        <taxon>Gunneridae</taxon>
        <taxon>Pentapetalae</taxon>
        <taxon>rosids</taxon>
        <taxon>malvids</taxon>
        <taxon>Brassicales</taxon>
        <taxon>Brassicaceae</taxon>
        <taxon>Brassiceae</taxon>
        <taxon>Brassica</taxon>
    </lineage>
</organism>
<dbReference type="Proteomes" id="UP000886595">
    <property type="component" value="Unassembled WGS sequence"/>
</dbReference>
<feature type="region of interest" description="Disordered" evidence="1">
    <location>
        <begin position="55"/>
        <end position="78"/>
    </location>
</feature>
<evidence type="ECO:0000256" key="1">
    <source>
        <dbReference type="SAM" id="MobiDB-lite"/>
    </source>
</evidence>
<reference evidence="2 3" key="1">
    <citation type="submission" date="2020-02" db="EMBL/GenBank/DDBJ databases">
        <authorList>
            <person name="Ma Q."/>
            <person name="Huang Y."/>
            <person name="Song X."/>
            <person name="Pei D."/>
        </authorList>
    </citation>
    <scope>NUCLEOTIDE SEQUENCE [LARGE SCALE GENOMIC DNA]</scope>
    <source>
        <strain evidence="2">Sxm20200214</strain>
        <tissue evidence="2">Leaf</tissue>
    </source>
</reference>
<name>A0A8X8B8C3_BRACI</name>
<evidence type="ECO:0008006" key="4">
    <source>
        <dbReference type="Google" id="ProtNLM"/>
    </source>
</evidence>
<dbReference type="OrthoDB" id="1043782at2759"/>
<gene>
    <name evidence="2" type="ORF">Bca52824_008658</name>
</gene>
<dbReference type="PANTHER" id="PTHR10788">
    <property type="entry name" value="TREHALOSE-6-PHOSPHATE SYNTHASE"/>
    <property type="match status" value="1"/>
</dbReference>
<dbReference type="SUPFAM" id="SSF53756">
    <property type="entry name" value="UDP-Glycosyltransferase/glycogen phosphorylase"/>
    <property type="match status" value="1"/>
</dbReference>
<dbReference type="GO" id="GO:0005992">
    <property type="term" value="P:trehalose biosynthetic process"/>
    <property type="evidence" value="ECO:0007669"/>
    <property type="project" value="InterPro"/>
</dbReference>